<organism evidence="1">
    <name type="scientific">Spodoptera frugiperda</name>
    <name type="common">Fall armyworm</name>
    <dbReference type="NCBI Taxonomy" id="7108"/>
    <lineage>
        <taxon>Eukaryota</taxon>
        <taxon>Metazoa</taxon>
        <taxon>Ecdysozoa</taxon>
        <taxon>Arthropoda</taxon>
        <taxon>Hexapoda</taxon>
        <taxon>Insecta</taxon>
        <taxon>Pterygota</taxon>
        <taxon>Neoptera</taxon>
        <taxon>Endopterygota</taxon>
        <taxon>Lepidoptera</taxon>
        <taxon>Glossata</taxon>
        <taxon>Ditrysia</taxon>
        <taxon>Noctuoidea</taxon>
        <taxon>Noctuidae</taxon>
        <taxon>Amphipyrinae</taxon>
        <taxon>Spodoptera</taxon>
    </lineage>
</organism>
<dbReference type="AlphaFoldDB" id="A0A2H1V4R1"/>
<gene>
    <name evidence="1" type="ORF">SFRICE_015349</name>
</gene>
<dbReference type="EMBL" id="ODYU01000659">
    <property type="protein sequence ID" value="SOQ35817.1"/>
    <property type="molecule type" value="Genomic_DNA"/>
</dbReference>
<sequence>MATKLSSIKHRKSWLSIVVGRRAAGGGSLTNDMSRHVVQCKQSASVSALVMLCASVTTLAAHNCGGRGAATNRATIRAGPLCRAAPTHQTPAVATKPLCAGGRSAHSLAARPL</sequence>
<accession>A0A2H1V4R1</accession>
<name>A0A2H1V4R1_SPOFR</name>
<proteinExistence type="predicted"/>
<protein>
    <submittedName>
        <fullName evidence="1">SFRICE_015349</fullName>
    </submittedName>
</protein>
<evidence type="ECO:0000313" key="1">
    <source>
        <dbReference type="EMBL" id="SOQ35817.1"/>
    </source>
</evidence>
<reference evidence="1" key="1">
    <citation type="submission" date="2016-07" db="EMBL/GenBank/DDBJ databases">
        <authorList>
            <person name="Bretaudeau A."/>
        </authorList>
    </citation>
    <scope>NUCLEOTIDE SEQUENCE</scope>
    <source>
        <strain evidence="1">Rice</strain>
        <tissue evidence="1">Whole body</tissue>
    </source>
</reference>